<proteinExistence type="predicted"/>
<comment type="caution">
    <text evidence="2">The sequence shown here is derived from an EMBL/GenBank/DDBJ whole genome shotgun (WGS) entry which is preliminary data.</text>
</comment>
<evidence type="ECO:0000313" key="2">
    <source>
        <dbReference type="EMBL" id="MTI23404.1"/>
    </source>
</evidence>
<feature type="compositionally biased region" description="Polar residues" evidence="1">
    <location>
        <begin position="1"/>
        <end position="12"/>
    </location>
</feature>
<sequence length="152" mass="17345">MNSHQSQRQSAASPGHKPDNLNKDNLQPSSKTPNLTGSAGFIPQAPSGDAISSVKKYTADEILQMMKIDYSHLNNTETQAKRSDGDEEKGMEEPSIEQNAEEHWWFDDQGEVLFDHWRNGNGEELVLNSEEWGEYMRSNLFLELQISNELWY</sequence>
<dbReference type="Proteomes" id="UP000798808">
    <property type="component" value="Unassembled WGS sequence"/>
</dbReference>
<feature type="region of interest" description="Disordered" evidence="1">
    <location>
        <begin position="1"/>
        <end position="50"/>
    </location>
</feature>
<reference evidence="2 3" key="1">
    <citation type="submission" date="2019-02" db="EMBL/GenBank/DDBJ databases">
        <authorList>
            <person name="Goldberg S.R."/>
            <person name="Haltli B.A."/>
            <person name="Correa H."/>
            <person name="Russell K.G."/>
        </authorList>
    </citation>
    <scope>NUCLEOTIDE SEQUENCE [LARGE SCALE GENOMIC DNA]</scope>
    <source>
        <strain evidence="2 3">JCM 16186</strain>
    </source>
</reference>
<feature type="compositionally biased region" description="Polar residues" evidence="1">
    <location>
        <begin position="23"/>
        <end position="37"/>
    </location>
</feature>
<organism evidence="2 3">
    <name type="scientific">Fulvivirga kasyanovii</name>
    <dbReference type="NCBI Taxonomy" id="396812"/>
    <lineage>
        <taxon>Bacteria</taxon>
        <taxon>Pseudomonadati</taxon>
        <taxon>Bacteroidota</taxon>
        <taxon>Cytophagia</taxon>
        <taxon>Cytophagales</taxon>
        <taxon>Fulvivirgaceae</taxon>
        <taxon>Fulvivirga</taxon>
    </lineage>
</organism>
<dbReference type="RefSeq" id="WP_155168552.1">
    <property type="nucleotide sequence ID" value="NZ_SMLW01000148.1"/>
</dbReference>
<keyword evidence="3" id="KW-1185">Reference proteome</keyword>
<evidence type="ECO:0000313" key="3">
    <source>
        <dbReference type="Proteomes" id="UP000798808"/>
    </source>
</evidence>
<evidence type="ECO:0000256" key="1">
    <source>
        <dbReference type="SAM" id="MobiDB-lite"/>
    </source>
</evidence>
<gene>
    <name evidence="2" type="ORF">E1163_00415</name>
</gene>
<accession>A0ABW9RJ20</accession>
<feature type="non-terminal residue" evidence="2">
    <location>
        <position position="152"/>
    </location>
</feature>
<feature type="region of interest" description="Disordered" evidence="1">
    <location>
        <begin position="71"/>
        <end position="101"/>
    </location>
</feature>
<name>A0ABW9RJ20_9BACT</name>
<protein>
    <submittedName>
        <fullName evidence="2">Uncharacterized protein</fullName>
    </submittedName>
</protein>
<dbReference type="EMBL" id="SMLW01000148">
    <property type="protein sequence ID" value="MTI23404.1"/>
    <property type="molecule type" value="Genomic_DNA"/>
</dbReference>